<dbReference type="GO" id="GO:0034097">
    <property type="term" value="P:response to cytokine"/>
    <property type="evidence" value="ECO:0007669"/>
    <property type="project" value="TreeGrafter"/>
</dbReference>
<reference evidence="4" key="1">
    <citation type="submission" date="2025-08" db="UniProtKB">
        <authorList>
            <consortium name="RefSeq"/>
        </authorList>
    </citation>
    <scope>IDENTIFICATION</scope>
</reference>
<dbReference type="GO" id="GO:0038061">
    <property type="term" value="P:non-canonical NF-kappaB signal transduction"/>
    <property type="evidence" value="ECO:0007669"/>
    <property type="project" value="TreeGrafter"/>
</dbReference>
<dbReference type="CDD" id="cd01177">
    <property type="entry name" value="IPT_NFkappaB"/>
    <property type="match status" value="1"/>
</dbReference>
<dbReference type="PANTHER" id="PTHR24169:SF25">
    <property type="entry name" value="DORSAL-RELATED IMMUNITY FACTOR DIF-RELATED"/>
    <property type="match status" value="1"/>
</dbReference>
<dbReference type="Proteomes" id="UP000515154">
    <property type="component" value="Linkage group LG11"/>
</dbReference>
<dbReference type="GO" id="GO:0007249">
    <property type="term" value="P:canonical NF-kappaB signal transduction"/>
    <property type="evidence" value="ECO:0007669"/>
    <property type="project" value="TreeGrafter"/>
</dbReference>
<dbReference type="GO" id="GO:0005737">
    <property type="term" value="C:cytoplasm"/>
    <property type="evidence" value="ECO:0007669"/>
    <property type="project" value="InterPro"/>
</dbReference>
<feature type="domain" description="RHD" evidence="2">
    <location>
        <begin position="71"/>
        <end position="246"/>
    </location>
</feature>
<proteinExistence type="predicted"/>
<dbReference type="Pfam" id="PF16179">
    <property type="entry name" value="RHD_dimer"/>
    <property type="match status" value="1"/>
</dbReference>
<keyword evidence="1" id="KW-0812">Transmembrane</keyword>
<dbReference type="KEGG" id="osn:115217075"/>
<dbReference type="Gene3D" id="2.60.40.340">
    <property type="entry name" value="Rel homology domain (RHD), DNA-binding domain"/>
    <property type="match status" value="1"/>
</dbReference>
<protein>
    <submittedName>
        <fullName evidence="4">Transcription factor p65 homolog</fullName>
    </submittedName>
</protein>
<dbReference type="Gene3D" id="2.60.40.10">
    <property type="entry name" value="Immunoglobulins"/>
    <property type="match status" value="1"/>
</dbReference>
<keyword evidence="1" id="KW-0472">Membrane</keyword>
<dbReference type="FunFam" id="2.60.40.10:FF:000046">
    <property type="entry name" value="Nuclear factor NF-kappa-B p105 subunit"/>
    <property type="match status" value="1"/>
</dbReference>
<dbReference type="AlphaFoldDB" id="A0A6P7SW91"/>
<dbReference type="Pfam" id="PF00554">
    <property type="entry name" value="RHD_DNA_bind"/>
    <property type="match status" value="1"/>
</dbReference>
<dbReference type="InterPro" id="IPR033926">
    <property type="entry name" value="IPT_NFkappaB"/>
</dbReference>
<evidence type="ECO:0000313" key="4">
    <source>
        <dbReference type="RefSeq" id="XP_029642523.1"/>
    </source>
</evidence>
<organism evidence="3 4">
    <name type="scientific">Octopus sinensis</name>
    <name type="common">East Asian common octopus</name>
    <dbReference type="NCBI Taxonomy" id="2607531"/>
    <lineage>
        <taxon>Eukaryota</taxon>
        <taxon>Metazoa</taxon>
        <taxon>Spiralia</taxon>
        <taxon>Lophotrochozoa</taxon>
        <taxon>Mollusca</taxon>
        <taxon>Cephalopoda</taxon>
        <taxon>Coleoidea</taxon>
        <taxon>Octopodiformes</taxon>
        <taxon>Octopoda</taxon>
        <taxon>Incirrata</taxon>
        <taxon>Octopodidae</taxon>
        <taxon>Octopus</taxon>
    </lineage>
</organism>
<keyword evidence="1" id="KW-1133">Transmembrane helix</keyword>
<dbReference type="SUPFAM" id="SSF49417">
    <property type="entry name" value="p53-like transcription factors"/>
    <property type="match status" value="1"/>
</dbReference>
<dbReference type="InterPro" id="IPR037059">
    <property type="entry name" value="RHD_DNA_bind_dom_sf"/>
</dbReference>
<keyword evidence="3" id="KW-1185">Reference proteome</keyword>
<dbReference type="GO" id="GO:0000978">
    <property type="term" value="F:RNA polymerase II cis-regulatory region sequence-specific DNA binding"/>
    <property type="evidence" value="ECO:0007669"/>
    <property type="project" value="TreeGrafter"/>
</dbReference>
<feature type="transmembrane region" description="Helical" evidence="1">
    <location>
        <begin position="520"/>
        <end position="540"/>
    </location>
</feature>
<name>A0A6P7SW91_9MOLL</name>
<dbReference type="GO" id="GO:0000981">
    <property type="term" value="F:DNA-binding transcription factor activity, RNA polymerase II-specific"/>
    <property type="evidence" value="ECO:0007669"/>
    <property type="project" value="TreeGrafter"/>
</dbReference>
<dbReference type="PANTHER" id="PTHR24169">
    <property type="entry name" value="NUCLEAR FACTOR NF-KAPPA-B PROTEIN"/>
    <property type="match status" value="1"/>
</dbReference>
<dbReference type="PRINTS" id="PR00057">
    <property type="entry name" value="NFKBTNSCPFCT"/>
</dbReference>
<evidence type="ECO:0000256" key="1">
    <source>
        <dbReference type="SAM" id="Phobius"/>
    </source>
</evidence>
<gene>
    <name evidence="4" type="primary">LOC115217075</name>
</gene>
<evidence type="ECO:0000259" key="2">
    <source>
        <dbReference type="PROSITE" id="PS50254"/>
    </source>
</evidence>
<dbReference type="PROSITE" id="PS50254">
    <property type="entry name" value="REL_2"/>
    <property type="match status" value="1"/>
</dbReference>
<dbReference type="GO" id="GO:0033554">
    <property type="term" value="P:cellular response to stress"/>
    <property type="evidence" value="ECO:0007669"/>
    <property type="project" value="TreeGrafter"/>
</dbReference>
<sequence length="572" mass="64838">MDNISVNDNFINTFIQGQESCIHNANDSTVNLLTTFSTDCLVSHDDQQLTTLVPAPKVMPVQKPAANIIPDDKPYVIIVDQPKTHGFRFRYQCEGRSAGSIPGEKSTNEKKSYPTIKICNYKGPAVVIVSCVTKDDPPKPHPHSLVGKDCKKGVCTVKCSVSDTISFQNLGIQCVKKKEVAEALKTRQEINVDPFKTGFDHAHNLNIDFSVIRLCFQTFIQDSQGQYRIPLNAVVSQPIIDKKTQNELSIVRMDKCSGRACGRDEVFLLCEKVAKDNIRVRFFEEDSPWEALGEFNPSDVHHQYAIVFKTPPYRNIRITKDVTVLLQLVRPSDFASSNPIKFTYQPEDPDPDRIEEKRKRKVHTACASDAQTISKNDLRNRLRLRAIRGGKSEVMPHTSNYDMKLEEPSNLNCVMPSNPIQHEVPTFPPTDLFSVEPTYESSSSILKALELSQAEDIGFLSEDTFSKYLSDLSSTNTFANITDTHDLALESLNFYQDKFNVDSSSSTSQCVGHNIPRLDGIYNIIMAFIENIYFYLLYFLKFIINEECCFLQMKFTLLVFLVITIIKKYDHF</sequence>
<dbReference type="InterPro" id="IPR000451">
    <property type="entry name" value="NFkB/Dor"/>
</dbReference>
<dbReference type="GO" id="GO:0045944">
    <property type="term" value="P:positive regulation of transcription by RNA polymerase II"/>
    <property type="evidence" value="ECO:0007669"/>
    <property type="project" value="TreeGrafter"/>
</dbReference>
<dbReference type="InterPro" id="IPR013783">
    <property type="entry name" value="Ig-like_fold"/>
</dbReference>
<evidence type="ECO:0000313" key="3">
    <source>
        <dbReference type="Proteomes" id="UP000515154"/>
    </source>
</evidence>
<dbReference type="InterPro" id="IPR008967">
    <property type="entry name" value="p53-like_TF_DNA-bd_sf"/>
</dbReference>
<dbReference type="InterPro" id="IPR030492">
    <property type="entry name" value="RHD_CS"/>
</dbReference>
<dbReference type="InterPro" id="IPR002909">
    <property type="entry name" value="IPT_dom"/>
</dbReference>
<dbReference type="InterPro" id="IPR011539">
    <property type="entry name" value="RHD_DNA_bind_dom"/>
</dbReference>
<dbReference type="PROSITE" id="PS01204">
    <property type="entry name" value="REL_1"/>
    <property type="match status" value="1"/>
</dbReference>
<dbReference type="InterPro" id="IPR032397">
    <property type="entry name" value="RHD_dimer"/>
</dbReference>
<dbReference type="SUPFAM" id="SSF81296">
    <property type="entry name" value="E set domains"/>
    <property type="match status" value="1"/>
</dbReference>
<dbReference type="RefSeq" id="XP_029642523.1">
    <property type="nucleotide sequence ID" value="XM_029786663.2"/>
</dbReference>
<feature type="transmembrane region" description="Helical" evidence="1">
    <location>
        <begin position="549"/>
        <end position="566"/>
    </location>
</feature>
<dbReference type="InterPro" id="IPR014756">
    <property type="entry name" value="Ig_E-set"/>
</dbReference>
<dbReference type="GO" id="GO:0005634">
    <property type="term" value="C:nucleus"/>
    <property type="evidence" value="ECO:0007669"/>
    <property type="project" value="TreeGrafter"/>
</dbReference>
<dbReference type="GO" id="GO:0045087">
    <property type="term" value="P:innate immune response"/>
    <property type="evidence" value="ECO:0007669"/>
    <property type="project" value="TreeGrafter"/>
</dbReference>
<accession>A0A6P7SW91</accession>
<dbReference type="SMART" id="SM00429">
    <property type="entry name" value="IPT"/>
    <property type="match status" value="1"/>
</dbReference>